<gene>
    <name evidence="8" type="ORF">ACFOW1_12725</name>
</gene>
<keyword evidence="9" id="KW-1185">Reference proteome</keyword>
<comment type="similarity">
    <text evidence="2 6">Belongs to the FKBP-type PPIase family.</text>
</comment>
<evidence type="ECO:0000313" key="8">
    <source>
        <dbReference type="EMBL" id="MFC4232757.1"/>
    </source>
</evidence>
<dbReference type="EMBL" id="JBHSDC010000027">
    <property type="protein sequence ID" value="MFC4232757.1"/>
    <property type="molecule type" value="Genomic_DNA"/>
</dbReference>
<protein>
    <recommendedName>
        <fullName evidence="6">Peptidyl-prolyl cis-trans isomerase</fullName>
        <ecNumber evidence="6">5.2.1.8</ecNumber>
    </recommendedName>
</protein>
<dbReference type="SUPFAM" id="SSF54534">
    <property type="entry name" value="FKBP-like"/>
    <property type="match status" value="1"/>
</dbReference>
<dbReference type="PROSITE" id="PS51257">
    <property type="entry name" value="PROKAR_LIPOPROTEIN"/>
    <property type="match status" value="1"/>
</dbReference>
<dbReference type="InterPro" id="IPR046357">
    <property type="entry name" value="PPIase_dom_sf"/>
</dbReference>
<dbReference type="Gene3D" id="3.10.50.40">
    <property type="match status" value="1"/>
</dbReference>
<evidence type="ECO:0000259" key="7">
    <source>
        <dbReference type="PROSITE" id="PS50059"/>
    </source>
</evidence>
<comment type="caution">
    <text evidence="8">The sequence shown here is derived from an EMBL/GenBank/DDBJ whole genome shotgun (WGS) entry which is preliminary data.</text>
</comment>
<evidence type="ECO:0000256" key="5">
    <source>
        <dbReference type="PROSITE-ProRule" id="PRU00277"/>
    </source>
</evidence>
<keyword evidence="3 5" id="KW-0697">Rotamase</keyword>
<evidence type="ECO:0000256" key="2">
    <source>
        <dbReference type="ARBA" id="ARBA00006577"/>
    </source>
</evidence>
<dbReference type="GO" id="GO:0003755">
    <property type="term" value="F:peptidyl-prolyl cis-trans isomerase activity"/>
    <property type="evidence" value="ECO:0007669"/>
    <property type="project" value="UniProtKB-EC"/>
</dbReference>
<sequence>MKQLTSLLAIAILLVSCNQYSKTKSGLPYKITKGGKTDKLKQGQIAKFNFEFTVKISGKDSILNSSYGGVPVYLPYDTAQVNSKKYDLMEVFPLLNVGDKVEFQLNVDTLKRLGLIPDYSRVFSKGSVIKGKAELLAAFNDDKAATADRTQEIEKQKAIEIKALEAYIAKKGIKAEKSPEGVFAQIGTVGDLTNKVDTGKQVLVMYKGYTEDGKVFDSNIGKPGAQPLPVSIGTHSVIPGMEIGLKFFGKGGKGTIFIPSSLAYGPQAQGPIKANSNLIFDIEVVDVRVAPAPQQQPMMPQGMPQH</sequence>
<evidence type="ECO:0000313" key="9">
    <source>
        <dbReference type="Proteomes" id="UP001595906"/>
    </source>
</evidence>
<accession>A0ABV8PXT1</accession>
<dbReference type="InterPro" id="IPR001179">
    <property type="entry name" value="PPIase_FKBP_dom"/>
</dbReference>
<feature type="domain" description="PPIase FKBP-type" evidence="7">
    <location>
        <begin position="199"/>
        <end position="288"/>
    </location>
</feature>
<dbReference type="EC" id="5.2.1.8" evidence="6"/>
<keyword evidence="4 5" id="KW-0413">Isomerase</keyword>
<dbReference type="Pfam" id="PF00254">
    <property type="entry name" value="FKBP_C"/>
    <property type="match status" value="1"/>
</dbReference>
<name>A0ABV8PXT1_9BACT</name>
<dbReference type="RefSeq" id="WP_379014737.1">
    <property type="nucleotide sequence ID" value="NZ_JBHSDC010000027.1"/>
</dbReference>
<dbReference type="PANTHER" id="PTHR43811:SF19">
    <property type="entry name" value="39 KDA FK506-BINDING NUCLEAR PROTEIN"/>
    <property type="match status" value="1"/>
</dbReference>
<evidence type="ECO:0000256" key="1">
    <source>
        <dbReference type="ARBA" id="ARBA00000971"/>
    </source>
</evidence>
<evidence type="ECO:0000256" key="4">
    <source>
        <dbReference type="ARBA" id="ARBA00023235"/>
    </source>
</evidence>
<organism evidence="8 9">
    <name type="scientific">Parasediminibacterium paludis</name>
    <dbReference type="NCBI Taxonomy" id="908966"/>
    <lineage>
        <taxon>Bacteria</taxon>
        <taxon>Pseudomonadati</taxon>
        <taxon>Bacteroidota</taxon>
        <taxon>Chitinophagia</taxon>
        <taxon>Chitinophagales</taxon>
        <taxon>Chitinophagaceae</taxon>
        <taxon>Parasediminibacterium</taxon>
    </lineage>
</organism>
<dbReference type="PROSITE" id="PS50059">
    <property type="entry name" value="FKBP_PPIASE"/>
    <property type="match status" value="1"/>
</dbReference>
<dbReference type="PANTHER" id="PTHR43811">
    <property type="entry name" value="FKBP-TYPE PEPTIDYL-PROLYL CIS-TRANS ISOMERASE FKPA"/>
    <property type="match status" value="1"/>
</dbReference>
<proteinExistence type="inferred from homology"/>
<evidence type="ECO:0000256" key="3">
    <source>
        <dbReference type="ARBA" id="ARBA00023110"/>
    </source>
</evidence>
<reference evidence="9" key="1">
    <citation type="journal article" date="2019" name="Int. J. Syst. Evol. Microbiol.">
        <title>The Global Catalogue of Microorganisms (GCM) 10K type strain sequencing project: providing services to taxonomists for standard genome sequencing and annotation.</title>
        <authorList>
            <consortium name="The Broad Institute Genomics Platform"/>
            <consortium name="The Broad Institute Genome Sequencing Center for Infectious Disease"/>
            <person name="Wu L."/>
            <person name="Ma J."/>
        </authorList>
    </citation>
    <scope>NUCLEOTIDE SEQUENCE [LARGE SCALE GENOMIC DNA]</scope>
    <source>
        <strain evidence="9">CECT 8010</strain>
    </source>
</reference>
<evidence type="ECO:0000256" key="6">
    <source>
        <dbReference type="RuleBase" id="RU003915"/>
    </source>
</evidence>
<dbReference type="Proteomes" id="UP001595906">
    <property type="component" value="Unassembled WGS sequence"/>
</dbReference>
<comment type="catalytic activity">
    <reaction evidence="1 5 6">
        <text>[protein]-peptidylproline (omega=180) = [protein]-peptidylproline (omega=0)</text>
        <dbReference type="Rhea" id="RHEA:16237"/>
        <dbReference type="Rhea" id="RHEA-COMP:10747"/>
        <dbReference type="Rhea" id="RHEA-COMP:10748"/>
        <dbReference type="ChEBI" id="CHEBI:83833"/>
        <dbReference type="ChEBI" id="CHEBI:83834"/>
        <dbReference type="EC" id="5.2.1.8"/>
    </reaction>
</comment>